<keyword evidence="5" id="KW-0391">Immunity</keyword>
<dbReference type="Proteomes" id="UP001591681">
    <property type="component" value="Unassembled WGS sequence"/>
</dbReference>
<dbReference type="SMART" id="SM00184">
    <property type="entry name" value="RING"/>
    <property type="match status" value="1"/>
</dbReference>
<comment type="caution">
    <text evidence="10">The sequence shown here is derived from an EMBL/GenBank/DDBJ whole genome shotgun (WGS) entry which is preliminary data.</text>
</comment>
<keyword evidence="3 6" id="KW-0863">Zinc-finger</keyword>
<dbReference type="PROSITE" id="PS50089">
    <property type="entry name" value="ZF_RING_2"/>
    <property type="match status" value="1"/>
</dbReference>
<evidence type="ECO:0000256" key="2">
    <source>
        <dbReference type="ARBA" id="ARBA00022723"/>
    </source>
</evidence>
<dbReference type="PROSITE" id="PS00518">
    <property type="entry name" value="ZF_RING_1"/>
    <property type="match status" value="1"/>
</dbReference>
<dbReference type="SUPFAM" id="SSF57850">
    <property type="entry name" value="RING/U-box"/>
    <property type="match status" value="1"/>
</dbReference>
<evidence type="ECO:0000313" key="11">
    <source>
        <dbReference type="Proteomes" id="UP001591681"/>
    </source>
</evidence>
<dbReference type="Pfam" id="PF13445">
    <property type="entry name" value="zf-RING_UBOX"/>
    <property type="match status" value="1"/>
</dbReference>
<feature type="region of interest" description="Disordered" evidence="7">
    <location>
        <begin position="214"/>
        <end position="257"/>
    </location>
</feature>
<dbReference type="Gene3D" id="3.30.40.10">
    <property type="entry name" value="Zinc/RING finger domain, C3HC4 (zinc finger)"/>
    <property type="match status" value="1"/>
</dbReference>
<feature type="compositionally biased region" description="Polar residues" evidence="7">
    <location>
        <begin position="157"/>
        <end position="176"/>
    </location>
</feature>
<evidence type="ECO:0000313" key="10">
    <source>
        <dbReference type="EMBL" id="KAL2097162.1"/>
    </source>
</evidence>
<organism evidence="10 11">
    <name type="scientific">Coilia grayii</name>
    <name type="common">Gray's grenadier anchovy</name>
    <dbReference type="NCBI Taxonomy" id="363190"/>
    <lineage>
        <taxon>Eukaryota</taxon>
        <taxon>Metazoa</taxon>
        <taxon>Chordata</taxon>
        <taxon>Craniata</taxon>
        <taxon>Vertebrata</taxon>
        <taxon>Euteleostomi</taxon>
        <taxon>Actinopterygii</taxon>
        <taxon>Neopterygii</taxon>
        <taxon>Teleostei</taxon>
        <taxon>Clupei</taxon>
        <taxon>Clupeiformes</taxon>
        <taxon>Clupeoidei</taxon>
        <taxon>Engraulidae</taxon>
        <taxon>Coilinae</taxon>
        <taxon>Coilia</taxon>
    </lineage>
</organism>
<dbReference type="InterPro" id="IPR006574">
    <property type="entry name" value="PRY"/>
</dbReference>
<dbReference type="AlphaFoldDB" id="A0ABD1KD92"/>
<keyword evidence="11" id="KW-1185">Reference proteome</keyword>
<dbReference type="InterPro" id="IPR001870">
    <property type="entry name" value="B30.2/SPRY"/>
</dbReference>
<evidence type="ECO:0000256" key="7">
    <source>
        <dbReference type="SAM" id="MobiDB-lite"/>
    </source>
</evidence>
<dbReference type="Pfam" id="PF00622">
    <property type="entry name" value="SPRY"/>
    <property type="match status" value="1"/>
</dbReference>
<name>A0ABD1KD92_9TELE</name>
<feature type="domain" description="RING-type" evidence="8">
    <location>
        <begin position="323"/>
        <end position="366"/>
    </location>
</feature>
<dbReference type="InterPro" id="IPR003879">
    <property type="entry name" value="Butyrophylin_SPRY"/>
</dbReference>
<keyword evidence="1" id="KW-0399">Innate immunity</keyword>
<dbReference type="GO" id="GO:0005737">
    <property type="term" value="C:cytoplasm"/>
    <property type="evidence" value="ECO:0007669"/>
    <property type="project" value="UniProtKB-ARBA"/>
</dbReference>
<dbReference type="PRINTS" id="PR01407">
    <property type="entry name" value="BUTYPHLNCDUF"/>
</dbReference>
<dbReference type="InterPro" id="IPR051051">
    <property type="entry name" value="E3_ubiq-ligase_TRIM/RNF"/>
</dbReference>
<feature type="region of interest" description="Disordered" evidence="7">
    <location>
        <begin position="390"/>
        <end position="410"/>
    </location>
</feature>
<dbReference type="InterPro" id="IPR017907">
    <property type="entry name" value="Znf_RING_CS"/>
</dbReference>
<evidence type="ECO:0000256" key="1">
    <source>
        <dbReference type="ARBA" id="ARBA00022588"/>
    </source>
</evidence>
<keyword evidence="4" id="KW-0862">Zinc</keyword>
<sequence>MSESVSDFQAQVASVMDVLLKTAVKEITKLFEERYNALGRCIAETETVEKPREISLSGVRSQLESALKYSPDKSLCSVGVQVGKEWTSQTTEAPPLQLPRPLAHTQCSLNEAAGDSSEAMEVVSITDHRKEEALETVDLHCTVDLPCTALQDGDGESGTSQSNIPSGKQQPEQSSPADAPKEFDNVFDYLRKTLGWSEPHPTADIPEPAAIKEAGSAENKDHVADDNSQPETPTSTSTSQSDQSVTSSCSVNDPATPVQVGEPLPVFREVMHFQLGVDPRDWKLLQPCSVQLVDMRLLAGSRRMAYFIEKCLPKSQLKQLLTCPVCQDIFMDPRQLPCGHSLCLQCLEGMLASRPLLQPFCCPNCRAHFGPLIGVHKSYTLHSIVEDYNTTSHEEEKPEQMEQSTQTSEVGEPANYVNNRVLFLLLGVSFISIYYAFICSVENHMLTEKVHRQHSLLIKFNPDITDLTLNKDTASPYLHVSDDLLTVRRLKDRQYYPPNPSRFTEAPQVLSNECVSRGSHYWEVEPEGYWDFAVAYKNITTRPTLSAFGKNEESWSLTHDSNGRLFAWHAGVKEKIHKSLTHKRVGVVVDFQKGIITFNEVGSMWNHLHTFKANLNQPVCLGLGLFRADLNTRISVKKTFA</sequence>
<dbReference type="EMBL" id="JBHFQA010000006">
    <property type="protein sequence ID" value="KAL2097162.1"/>
    <property type="molecule type" value="Genomic_DNA"/>
</dbReference>
<reference evidence="10 11" key="1">
    <citation type="submission" date="2024-09" db="EMBL/GenBank/DDBJ databases">
        <title>A chromosome-level genome assembly of Gray's grenadier anchovy, Coilia grayii.</title>
        <authorList>
            <person name="Fu Z."/>
        </authorList>
    </citation>
    <scope>NUCLEOTIDE SEQUENCE [LARGE SCALE GENOMIC DNA]</scope>
    <source>
        <strain evidence="10">G4</strain>
        <tissue evidence="10">Muscle</tissue>
    </source>
</reference>
<feature type="domain" description="B30.2/SPRY" evidence="9">
    <location>
        <begin position="447"/>
        <end position="641"/>
    </location>
</feature>
<dbReference type="InterPro" id="IPR043136">
    <property type="entry name" value="B30.2/SPRY_sf"/>
</dbReference>
<keyword evidence="2" id="KW-0479">Metal-binding</keyword>
<evidence type="ECO:0000256" key="3">
    <source>
        <dbReference type="ARBA" id="ARBA00022771"/>
    </source>
</evidence>
<dbReference type="Gene3D" id="2.60.120.920">
    <property type="match status" value="1"/>
</dbReference>
<dbReference type="InterPro" id="IPR003877">
    <property type="entry name" value="SPRY_dom"/>
</dbReference>
<evidence type="ECO:0000256" key="4">
    <source>
        <dbReference type="ARBA" id="ARBA00022833"/>
    </source>
</evidence>
<dbReference type="InterPro" id="IPR027370">
    <property type="entry name" value="Znf-RING_euk"/>
</dbReference>
<proteinExistence type="predicted"/>
<evidence type="ECO:0000259" key="8">
    <source>
        <dbReference type="PROSITE" id="PS50089"/>
    </source>
</evidence>
<feature type="region of interest" description="Disordered" evidence="7">
    <location>
        <begin position="150"/>
        <end position="181"/>
    </location>
</feature>
<protein>
    <submittedName>
        <fullName evidence="10">Uncharacterized protein</fullName>
    </submittedName>
</protein>
<dbReference type="SMART" id="SM00589">
    <property type="entry name" value="PRY"/>
    <property type="match status" value="1"/>
</dbReference>
<dbReference type="Pfam" id="PF13765">
    <property type="entry name" value="PRY"/>
    <property type="match status" value="1"/>
</dbReference>
<dbReference type="PROSITE" id="PS50188">
    <property type="entry name" value="B302_SPRY"/>
    <property type="match status" value="1"/>
</dbReference>
<dbReference type="GO" id="GO:0008270">
    <property type="term" value="F:zinc ion binding"/>
    <property type="evidence" value="ECO:0007669"/>
    <property type="project" value="UniProtKB-KW"/>
</dbReference>
<gene>
    <name evidence="10" type="ORF">ACEWY4_006369</name>
</gene>
<accession>A0ABD1KD92</accession>
<dbReference type="InterPro" id="IPR001841">
    <property type="entry name" value="Znf_RING"/>
</dbReference>
<evidence type="ECO:0000256" key="5">
    <source>
        <dbReference type="ARBA" id="ARBA00022859"/>
    </source>
</evidence>
<feature type="compositionally biased region" description="Low complexity" evidence="7">
    <location>
        <begin position="229"/>
        <end position="250"/>
    </location>
</feature>
<dbReference type="InterPro" id="IPR013320">
    <property type="entry name" value="ConA-like_dom_sf"/>
</dbReference>
<evidence type="ECO:0000259" key="9">
    <source>
        <dbReference type="PROSITE" id="PS50188"/>
    </source>
</evidence>
<dbReference type="PANTHER" id="PTHR25465:SF73">
    <property type="entry name" value="E3 UBIQUITIN_ISG15 LIGASE TRIM25 ISOFORM X1"/>
    <property type="match status" value="1"/>
</dbReference>
<dbReference type="SUPFAM" id="SSF49899">
    <property type="entry name" value="Concanavalin A-like lectins/glucanases"/>
    <property type="match status" value="1"/>
</dbReference>
<dbReference type="InterPro" id="IPR013083">
    <property type="entry name" value="Znf_RING/FYVE/PHD"/>
</dbReference>
<evidence type="ECO:0000256" key="6">
    <source>
        <dbReference type="PROSITE-ProRule" id="PRU00175"/>
    </source>
</evidence>
<dbReference type="GO" id="GO:0045087">
    <property type="term" value="P:innate immune response"/>
    <property type="evidence" value="ECO:0007669"/>
    <property type="project" value="UniProtKB-KW"/>
</dbReference>
<dbReference type="PANTHER" id="PTHR25465">
    <property type="entry name" value="B-BOX DOMAIN CONTAINING"/>
    <property type="match status" value="1"/>
</dbReference>